<name>A0A434ABB0_9FLAO</name>
<keyword evidence="2" id="KW-1185">Reference proteome</keyword>
<sequence length="236" mass="27643">MKKNILIIMLCLSVLGCKRKEGLELEIINKSILSLVPEDKNTYNNMDDSLTNYKSKTIIVFKLTNYDCKSYYFNLNYFGKLYSNLDGLTINQATIYFYKDNRNKEEKVKVRYGHPNFNLNPNSISNKRNVHILKMLNYSTMGNEKYFDNSNFIIHSNETLYFEGFVNLPYGDPIQNAHVDFDKNAKYSAEITMFSDSTNYKKMLSRPILRTIQKNGYQVYHGVIKSKNRVSIKFIE</sequence>
<evidence type="ECO:0000313" key="2">
    <source>
        <dbReference type="Proteomes" id="UP000288102"/>
    </source>
</evidence>
<reference evidence="2" key="1">
    <citation type="journal article" date="2019" name="Syst. Appl. Microbiol.">
        <title>Flavobacterium circumlabens sp. nov. and Flavobacterium cupreum sp. nov., two psychrotrophic species isolated from Antarctic environmental samples.</title>
        <authorList>
            <person name="Kralova S."/>
            <person name="Busse H.-J."/>
            <person name="Svec P."/>
            <person name="Maslanova I."/>
            <person name="Stankova E."/>
            <person name="Bartak M."/>
            <person name="Sedlacek I."/>
        </authorList>
    </citation>
    <scope>NUCLEOTIDE SEQUENCE [LARGE SCALE GENOMIC DNA]</scope>
    <source>
        <strain evidence="2">CCM 8825</strain>
    </source>
</reference>
<organism evidence="1 2">
    <name type="scientific">Flavobacterium cupreum</name>
    <dbReference type="NCBI Taxonomy" id="2133766"/>
    <lineage>
        <taxon>Bacteria</taxon>
        <taxon>Pseudomonadati</taxon>
        <taxon>Bacteroidota</taxon>
        <taxon>Flavobacteriia</taxon>
        <taxon>Flavobacteriales</taxon>
        <taxon>Flavobacteriaceae</taxon>
        <taxon>Flavobacterium</taxon>
    </lineage>
</organism>
<dbReference type="EMBL" id="QWDM01000002">
    <property type="protein sequence ID" value="RUT71683.1"/>
    <property type="molecule type" value="Genomic_DNA"/>
</dbReference>
<dbReference type="OrthoDB" id="1364765at2"/>
<protein>
    <submittedName>
        <fullName evidence="1">Uncharacterized protein</fullName>
    </submittedName>
</protein>
<evidence type="ECO:0000313" key="1">
    <source>
        <dbReference type="EMBL" id="RUT71683.1"/>
    </source>
</evidence>
<dbReference type="PROSITE" id="PS51257">
    <property type="entry name" value="PROKAR_LIPOPROTEIN"/>
    <property type="match status" value="1"/>
</dbReference>
<comment type="caution">
    <text evidence="1">The sequence shown here is derived from an EMBL/GenBank/DDBJ whole genome shotgun (WGS) entry which is preliminary data.</text>
</comment>
<accession>A0A434ABB0</accession>
<dbReference type="Proteomes" id="UP000288102">
    <property type="component" value="Unassembled WGS sequence"/>
</dbReference>
<dbReference type="AlphaFoldDB" id="A0A434ABB0"/>
<gene>
    <name evidence="1" type="ORF">D0817_03080</name>
</gene>
<dbReference type="RefSeq" id="WP_127336930.1">
    <property type="nucleotide sequence ID" value="NZ_QWDM01000002.1"/>
</dbReference>
<proteinExistence type="predicted"/>